<feature type="non-terminal residue" evidence="2">
    <location>
        <position position="1"/>
    </location>
</feature>
<sequence>QLSGQDLGVDLIRTALLTEEERIGQLSEDNKMLSEYANTLNFGEREEGLRNEILALESELSRLRIMHPTLIPPPIPSRPQSTSDSHWTCPKCSEREPETSTRCKLCRLPSLSIPFEETIACRCKYCAPDTVDSSSDTPGWVVLDGLRPI</sequence>
<dbReference type="AlphaFoldDB" id="A0AAN5CZM4"/>
<protein>
    <recommendedName>
        <fullName evidence="4">RanBP2-type domain-containing protein</fullName>
    </recommendedName>
</protein>
<keyword evidence="3" id="KW-1185">Reference proteome</keyword>
<evidence type="ECO:0000313" key="2">
    <source>
        <dbReference type="EMBL" id="GMR53738.1"/>
    </source>
</evidence>
<evidence type="ECO:0000256" key="1">
    <source>
        <dbReference type="SAM" id="MobiDB-lite"/>
    </source>
</evidence>
<comment type="caution">
    <text evidence="2">The sequence shown here is derived from an EMBL/GenBank/DDBJ whole genome shotgun (WGS) entry which is preliminary data.</text>
</comment>
<dbReference type="EMBL" id="BTRK01000005">
    <property type="protein sequence ID" value="GMR53738.1"/>
    <property type="molecule type" value="Genomic_DNA"/>
</dbReference>
<proteinExistence type="predicted"/>
<reference evidence="3" key="1">
    <citation type="submission" date="2022-10" db="EMBL/GenBank/DDBJ databases">
        <title>Genome assembly of Pristionchus species.</title>
        <authorList>
            <person name="Yoshida K."/>
            <person name="Sommer R.J."/>
        </authorList>
    </citation>
    <scope>NUCLEOTIDE SEQUENCE [LARGE SCALE GENOMIC DNA]</scope>
    <source>
        <strain evidence="3">RS5460</strain>
    </source>
</reference>
<dbReference type="Proteomes" id="UP001328107">
    <property type="component" value="Unassembled WGS sequence"/>
</dbReference>
<evidence type="ECO:0000313" key="3">
    <source>
        <dbReference type="Proteomes" id="UP001328107"/>
    </source>
</evidence>
<evidence type="ECO:0008006" key="4">
    <source>
        <dbReference type="Google" id="ProtNLM"/>
    </source>
</evidence>
<accession>A0AAN5CZM4</accession>
<gene>
    <name evidence="2" type="ORF">PMAYCL1PPCAC_23933</name>
</gene>
<name>A0AAN5CZM4_9BILA</name>
<feature type="region of interest" description="Disordered" evidence="1">
    <location>
        <begin position="71"/>
        <end position="95"/>
    </location>
</feature>
<organism evidence="2 3">
    <name type="scientific">Pristionchus mayeri</name>
    <dbReference type="NCBI Taxonomy" id="1317129"/>
    <lineage>
        <taxon>Eukaryota</taxon>
        <taxon>Metazoa</taxon>
        <taxon>Ecdysozoa</taxon>
        <taxon>Nematoda</taxon>
        <taxon>Chromadorea</taxon>
        <taxon>Rhabditida</taxon>
        <taxon>Rhabditina</taxon>
        <taxon>Diplogasteromorpha</taxon>
        <taxon>Diplogasteroidea</taxon>
        <taxon>Neodiplogasteridae</taxon>
        <taxon>Pristionchus</taxon>
    </lineage>
</organism>